<gene>
    <name evidence="2" type="ORF">GS03_01151</name>
</gene>
<keyword evidence="1" id="KW-0472">Membrane</keyword>
<keyword evidence="1" id="KW-1133">Transmembrane helix</keyword>
<dbReference type="EMBL" id="CP038810">
    <property type="protein sequence ID" value="QBZ97653.1"/>
    <property type="molecule type" value="Genomic_DNA"/>
</dbReference>
<feature type="transmembrane region" description="Helical" evidence="1">
    <location>
        <begin position="111"/>
        <end position="132"/>
    </location>
</feature>
<dbReference type="AlphaFoldDB" id="A0A4P7PUS6"/>
<name>A0A4P7PUS6_9FLAO</name>
<evidence type="ECO:0000313" key="2">
    <source>
        <dbReference type="EMBL" id="QBZ97653.1"/>
    </source>
</evidence>
<feature type="transmembrane region" description="Helical" evidence="1">
    <location>
        <begin position="78"/>
        <end position="99"/>
    </location>
</feature>
<dbReference type="KEGG" id="fsn:GS03_01151"/>
<sequence>MMNREVLFFGFRFTVLTFSLLAFAWTICLFGVLPYFLHSNGWVYIFYTFGALILAGFVNRKLLLLLVAVFFISKTAVIWFQNFMLVFSGFLATFIYRLFVYKSFWMTITHFLIITFSVFIYYTLLIKVIRIVEED</sequence>
<organism evidence="2 3">
    <name type="scientific">Flavobacterium sangjuense</name>
    <dbReference type="NCBI Taxonomy" id="2518177"/>
    <lineage>
        <taxon>Bacteria</taxon>
        <taxon>Pseudomonadati</taxon>
        <taxon>Bacteroidota</taxon>
        <taxon>Flavobacteriia</taxon>
        <taxon>Flavobacteriales</taxon>
        <taxon>Flavobacteriaceae</taxon>
        <taxon>Flavobacterium</taxon>
    </lineage>
</organism>
<keyword evidence="1" id="KW-0812">Transmembrane</keyword>
<feature type="transmembrane region" description="Helical" evidence="1">
    <location>
        <begin position="44"/>
        <end position="72"/>
    </location>
</feature>
<accession>A0A4P7PUS6</accession>
<keyword evidence="3" id="KW-1185">Reference proteome</keyword>
<dbReference type="RefSeq" id="WP_136151602.1">
    <property type="nucleotide sequence ID" value="NZ_CP038810.1"/>
</dbReference>
<reference evidence="2 3" key="1">
    <citation type="submission" date="2019-04" db="EMBL/GenBank/DDBJ databases">
        <title>Flavobacterium sp. GS03.</title>
        <authorList>
            <person name="Kim H."/>
        </authorList>
    </citation>
    <scope>NUCLEOTIDE SEQUENCE [LARGE SCALE GENOMIC DNA]</scope>
    <source>
        <strain evidence="2 3">GS03</strain>
    </source>
</reference>
<evidence type="ECO:0000313" key="3">
    <source>
        <dbReference type="Proteomes" id="UP000296862"/>
    </source>
</evidence>
<protein>
    <submittedName>
        <fullName evidence="2">Uncharacterized protein</fullName>
    </submittedName>
</protein>
<dbReference type="Proteomes" id="UP000296862">
    <property type="component" value="Chromosome"/>
</dbReference>
<dbReference type="OrthoDB" id="1362528at2"/>
<proteinExistence type="predicted"/>
<evidence type="ECO:0000256" key="1">
    <source>
        <dbReference type="SAM" id="Phobius"/>
    </source>
</evidence>
<feature type="transmembrane region" description="Helical" evidence="1">
    <location>
        <begin position="6"/>
        <end position="37"/>
    </location>
</feature>